<organism evidence="2 3">
    <name type="scientific">Phyllachora maydis</name>
    <dbReference type="NCBI Taxonomy" id="1825666"/>
    <lineage>
        <taxon>Eukaryota</taxon>
        <taxon>Fungi</taxon>
        <taxon>Dikarya</taxon>
        <taxon>Ascomycota</taxon>
        <taxon>Pezizomycotina</taxon>
        <taxon>Sordariomycetes</taxon>
        <taxon>Sordariomycetidae</taxon>
        <taxon>Phyllachorales</taxon>
        <taxon>Phyllachoraceae</taxon>
        <taxon>Phyllachora</taxon>
    </lineage>
</organism>
<evidence type="ECO:0000313" key="2">
    <source>
        <dbReference type="EMBL" id="KAK2067090.1"/>
    </source>
</evidence>
<evidence type="ECO:0000256" key="1">
    <source>
        <dbReference type="SAM" id="MobiDB-lite"/>
    </source>
</evidence>
<proteinExistence type="predicted"/>
<dbReference type="EMBL" id="JAQQPM010000001">
    <property type="protein sequence ID" value="KAK2067090.1"/>
    <property type="molecule type" value="Genomic_DNA"/>
</dbReference>
<evidence type="ECO:0000313" key="3">
    <source>
        <dbReference type="Proteomes" id="UP001217918"/>
    </source>
</evidence>
<dbReference type="AlphaFoldDB" id="A0AAD9HY46"/>
<feature type="region of interest" description="Disordered" evidence="1">
    <location>
        <begin position="124"/>
        <end position="163"/>
    </location>
</feature>
<comment type="caution">
    <text evidence="2">The sequence shown here is derived from an EMBL/GenBank/DDBJ whole genome shotgun (WGS) entry which is preliminary data.</text>
</comment>
<protein>
    <submittedName>
        <fullName evidence="2">Uncharacterized protein</fullName>
    </submittedName>
</protein>
<keyword evidence="3" id="KW-1185">Reference proteome</keyword>
<feature type="compositionally biased region" description="Low complexity" evidence="1">
    <location>
        <begin position="127"/>
        <end position="139"/>
    </location>
</feature>
<gene>
    <name evidence="2" type="ORF">P8C59_000854</name>
</gene>
<name>A0AAD9HY46_9PEZI</name>
<reference evidence="2" key="1">
    <citation type="journal article" date="2023" name="Mol. Plant Microbe Interact.">
        <title>Elucidating the Obligate Nature and Biological Capacity of an Invasive Fungal Corn Pathogen.</title>
        <authorList>
            <person name="MacCready J.S."/>
            <person name="Roggenkamp E.M."/>
            <person name="Gdanetz K."/>
            <person name="Chilvers M.I."/>
        </authorList>
    </citation>
    <scope>NUCLEOTIDE SEQUENCE</scope>
    <source>
        <strain evidence="2">PM02</strain>
    </source>
</reference>
<sequence>MALSGLVSASPAAIDVTTVAMTTVTVYLPPNNSAVVFTDTSAPAATSASPVEASVVSPAAEPSNHTITVGSSVPVVTPVITASVITMDDFTYTEADISTLSNVSYPVTYITVAPSGGNLTTPAGNGTYTLTVPAPTTTTSDGNGANGKGDSANPGSSSKNAGAVETGYPVQRQAAGLAVAFLLPMLAF</sequence>
<dbReference type="Proteomes" id="UP001217918">
    <property type="component" value="Unassembled WGS sequence"/>
</dbReference>
<accession>A0AAD9HY46</accession>